<keyword evidence="11" id="KW-0902">Two-component regulatory system</keyword>
<dbReference type="SUPFAM" id="SSF55874">
    <property type="entry name" value="ATPase domain of HSP90 chaperone/DNA topoisomerase II/histidine kinase"/>
    <property type="match status" value="1"/>
</dbReference>
<dbReference type="FunFam" id="3.30.565.10:FF:000010">
    <property type="entry name" value="Sensor histidine kinase RcsC"/>
    <property type="match status" value="1"/>
</dbReference>
<dbReference type="FunFam" id="1.10.287.130:FF:000004">
    <property type="entry name" value="Ethylene receptor 1"/>
    <property type="match status" value="1"/>
</dbReference>
<dbReference type="AlphaFoldDB" id="A0A3S3US93"/>
<evidence type="ECO:0000256" key="1">
    <source>
        <dbReference type="ARBA" id="ARBA00000085"/>
    </source>
</evidence>
<dbReference type="Gene3D" id="1.10.287.130">
    <property type="match status" value="1"/>
</dbReference>
<feature type="transmembrane region" description="Helical" evidence="13">
    <location>
        <begin position="67"/>
        <end position="87"/>
    </location>
</feature>
<evidence type="ECO:0000256" key="9">
    <source>
        <dbReference type="ARBA" id="ARBA00022840"/>
    </source>
</evidence>
<evidence type="ECO:0000259" key="14">
    <source>
        <dbReference type="PROSITE" id="PS50109"/>
    </source>
</evidence>
<dbReference type="PANTHER" id="PTHR43047:SF64">
    <property type="entry name" value="HISTIDINE KINASE CONTAINING CHEY-HOMOLOGOUS RECEIVER DOMAIN AND PAS DOMAIN-RELATED"/>
    <property type="match status" value="1"/>
</dbReference>
<dbReference type="PRINTS" id="PR00344">
    <property type="entry name" value="BCTRLSENSOR"/>
</dbReference>
<feature type="transmembrane region" description="Helical" evidence="13">
    <location>
        <begin position="93"/>
        <end position="108"/>
    </location>
</feature>
<evidence type="ECO:0000256" key="6">
    <source>
        <dbReference type="ARBA" id="ARBA00022692"/>
    </source>
</evidence>
<feature type="transmembrane region" description="Helical" evidence="13">
    <location>
        <begin position="38"/>
        <end position="55"/>
    </location>
</feature>
<proteinExistence type="predicted"/>
<dbReference type="GO" id="GO:0000155">
    <property type="term" value="F:phosphorelay sensor kinase activity"/>
    <property type="evidence" value="ECO:0007669"/>
    <property type="project" value="InterPro"/>
</dbReference>
<dbReference type="Proteomes" id="UP000287168">
    <property type="component" value="Unassembled WGS sequence"/>
</dbReference>
<keyword evidence="7" id="KW-0547">Nucleotide-binding</keyword>
<dbReference type="InterPro" id="IPR036097">
    <property type="entry name" value="HisK_dim/P_sf"/>
</dbReference>
<dbReference type="Pfam" id="PF02518">
    <property type="entry name" value="HATPase_c"/>
    <property type="match status" value="1"/>
</dbReference>
<dbReference type="SMART" id="SM00387">
    <property type="entry name" value="HATPase_c"/>
    <property type="match status" value="1"/>
</dbReference>
<evidence type="ECO:0000256" key="8">
    <source>
        <dbReference type="ARBA" id="ARBA00022777"/>
    </source>
</evidence>
<dbReference type="CDD" id="cd00082">
    <property type="entry name" value="HisKA"/>
    <property type="match status" value="1"/>
</dbReference>
<protein>
    <recommendedName>
        <fullName evidence="3">histidine kinase</fullName>
        <ecNumber evidence="3">2.7.13.3</ecNumber>
    </recommendedName>
</protein>
<dbReference type="GO" id="GO:0016020">
    <property type="term" value="C:membrane"/>
    <property type="evidence" value="ECO:0007669"/>
    <property type="project" value="UniProtKB-SubCell"/>
</dbReference>
<dbReference type="InterPro" id="IPR003661">
    <property type="entry name" value="HisK_dim/P_dom"/>
</dbReference>
<evidence type="ECO:0000256" key="12">
    <source>
        <dbReference type="ARBA" id="ARBA00023136"/>
    </source>
</evidence>
<comment type="subcellular location">
    <subcellularLocation>
        <location evidence="2">Membrane</location>
    </subcellularLocation>
</comment>
<dbReference type="SMART" id="SM00388">
    <property type="entry name" value="HisKA"/>
    <property type="match status" value="1"/>
</dbReference>
<evidence type="ECO:0000256" key="4">
    <source>
        <dbReference type="ARBA" id="ARBA00022553"/>
    </source>
</evidence>
<keyword evidence="12 13" id="KW-0472">Membrane</keyword>
<dbReference type="CDD" id="cd16922">
    <property type="entry name" value="HATPase_EvgS-ArcB-TorS-like"/>
    <property type="match status" value="1"/>
</dbReference>
<dbReference type="OrthoDB" id="9801651at2"/>
<organism evidence="15 16">
    <name type="scientific">Falsigemmobacter intermedius</name>
    <dbReference type="NCBI Taxonomy" id="1553448"/>
    <lineage>
        <taxon>Bacteria</taxon>
        <taxon>Pseudomonadati</taxon>
        <taxon>Pseudomonadota</taxon>
        <taxon>Alphaproteobacteria</taxon>
        <taxon>Rhodobacterales</taxon>
        <taxon>Paracoccaceae</taxon>
        <taxon>Falsigemmobacter</taxon>
    </lineage>
</organism>
<dbReference type="Gene3D" id="3.30.565.10">
    <property type="entry name" value="Histidine kinase-like ATPase, C-terminal domain"/>
    <property type="match status" value="1"/>
</dbReference>
<evidence type="ECO:0000313" key="16">
    <source>
        <dbReference type="Proteomes" id="UP000287168"/>
    </source>
</evidence>
<dbReference type="InterPro" id="IPR005467">
    <property type="entry name" value="His_kinase_dom"/>
</dbReference>
<keyword evidence="8" id="KW-0418">Kinase</keyword>
<evidence type="ECO:0000256" key="5">
    <source>
        <dbReference type="ARBA" id="ARBA00022679"/>
    </source>
</evidence>
<evidence type="ECO:0000256" key="7">
    <source>
        <dbReference type="ARBA" id="ARBA00022741"/>
    </source>
</evidence>
<keyword evidence="4" id="KW-0597">Phosphoprotein</keyword>
<evidence type="ECO:0000256" key="11">
    <source>
        <dbReference type="ARBA" id="ARBA00023012"/>
    </source>
</evidence>
<evidence type="ECO:0000256" key="2">
    <source>
        <dbReference type="ARBA" id="ARBA00004370"/>
    </source>
</evidence>
<dbReference type="InterPro" id="IPR036890">
    <property type="entry name" value="HATPase_C_sf"/>
</dbReference>
<evidence type="ECO:0000313" key="15">
    <source>
        <dbReference type="EMBL" id="RWY34923.1"/>
    </source>
</evidence>
<dbReference type="PANTHER" id="PTHR43047">
    <property type="entry name" value="TWO-COMPONENT HISTIDINE PROTEIN KINASE"/>
    <property type="match status" value="1"/>
</dbReference>
<keyword evidence="9" id="KW-0067">ATP-binding</keyword>
<reference evidence="15 16" key="1">
    <citation type="journal article" date="2015" name="Int. J. Syst. Evol. Microbiol.">
        <title>Gemmobacter intermedius sp. nov., isolated from a white stork (Ciconia ciconia).</title>
        <authorList>
            <person name="Kampfer P."/>
            <person name="Jerzak L."/>
            <person name="Wilharm G."/>
            <person name="Golke J."/>
            <person name="Busse H.J."/>
            <person name="Glaeser S.P."/>
        </authorList>
    </citation>
    <scope>NUCLEOTIDE SEQUENCE [LARGE SCALE GENOMIC DNA]</scope>
    <source>
        <strain evidence="15 16">119/4</strain>
    </source>
</reference>
<evidence type="ECO:0000256" key="3">
    <source>
        <dbReference type="ARBA" id="ARBA00012438"/>
    </source>
</evidence>
<dbReference type="EC" id="2.7.13.3" evidence="3"/>
<dbReference type="Pfam" id="PF00512">
    <property type="entry name" value="HisKA"/>
    <property type="match status" value="1"/>
</dbReference>
<accession>A0A3S3US93</accession>
<dbReference type="PROSITE" id="PS50109">
    <property type="entry name" value="HIS_KIN"/>
    <property type="match status" value="1"/>
</dbReference>
<keyword evidence="10 13" id="KW-1133">Transmembrane helix</keyword>
<evidence type="ECO:0000256" key="13">
    <source>
        <dbReference type="SAM" id="Phobius"/>
    </source>
</evidence>
<gene>
    <name evidence="15" type="ORF">EP867_19125</name>
</gene>
<comment type="catalytic activity">
    <reaction evidence="1">
        <text>ATP + protein L-histidine = ADP + protein N-phospho-L-histidine.</text>
        <dbReference type="EC" id="2.7.13.3"/>
    </reaction>
</comment>
<name>A0A3S3US93_9RHOB</name>
<dbReference type="InterPro" id="IPR004358">
    <property type="entry name" value="Sig_transdc_His_kin-like_C"/>
</dbReference>
<feature type="transmembrane region" description="Helical" evidence="13">
    <location>
        <begin position="113"/>
        <end position="136"/>
    </location>
</feature>
<dbReference type="SUPFAM" id="SSF47384">
    <property type="entry name" value="Homodimeric domain of signal transducing histidine kinase"/>
    <property type="match status" value="1"/>
</dbReference>
<dbReference type="GO" id="GO:0005524">
    <property type="term" value="F:ATP binding"/>
    <property type="evidence" value="ECO:0007669"/>
    <property type="project" value="UniProtKB-KW"/>
</dbReference>
<keyword evidence="6 13" id="KW-0812">Transmembrane</keyword>
<dbReference type="EMBL" id="SBLC01000098">
    <property type="protein sequence ID" value="RWY34923.1"/>
    <property type="molecule type" value="Genomic_DNA"/>
</dbReference>
<comment type="caution">
    <text evidence="15">The sequence shown here is derived from an EMBL/GenBank/DDBJ whole genome shotgun (WGS) entry which is preliminary data.</text>
</comment>
<feature type="domain" description="Histidine kinase" evidence="14">
    <location>
        <begin position="207"/>
        <end position="428"/>
    </location>
</feature>
<keyword evidence="16" id="KW-1185">Reference proteome</keyword>
<dbReference type="InterPro" id="IPR003594">
    <property type="entry name" value="HATPase_dom"/>
</dbReference>
<dbReference type="RefSeq" id="WP_128491029.1">
    <property type="nucleotide sequence ID" value="NZ_JBHLXB010000079.1"/>
</dbReference>
<keyword evidence="5" id="KW-0808">Transferase</keyword>
<evidence type="ECO:0000256" key="10">
    <source>
        <dbReference type="ARBA" id="ARBA00022989"/>
    </source>
</evidence>
<sequence length="485" mass="53570">MTTELFSLRRRFGALLGWLLWAHVPVVGAVASLAERNVVYAVLASIAIALVYHLTWLRSGTRLSTRYMSAVCMVAVPALMVFILRGLPWQMDMHMYFFAMLALTIGWFDRRAILFAAGTIVVHHVLLLYLLPFAVFPEAGSLARVLLHGAIVAFQSAVLVLVSETVVEKFAAVEVIGQELRASNSALEERSREAEQASATKSMFLANMSHEIRTPLNAVLGFCHLLQRSQLNSKQEDYVSKISASGTALLRLINDILDYSKNEAGKLELEHRPFSMRAAIEQQMQMVIGDAKIKGVNLHLEHDSNVPALLSGDELRFGQVVLNLVSNAVKFTEVGSVTVRTRMISETDSRVRVGLDVIDTGIGMTPEQQERLFNSFTQADNTMTRRFGGTGLGLAIARQIVQLMGGDISVRSVQWSGTTFSLQAEFDKFTGELAEVTSLHPALRRLRVMAVDDNPASRQIIREVFCRMVGSGRHGLFCGGGHRKP</sequence>